<evidence type="ECO:0000256" key="7">
    <source>
        <dbReference type="ARBA" id="ARBA00023242"/>
    </source>
</evidence>
<evidence type="ECO:0000256" key="1">
    <source>
        <dbReference type="ARBA" id="ARBA00004123"/>
    </source>
</evidence>
<dbReference type="PANTHER" id="PTHR44006:SF1">
    <property type="entry name" value="U5 SMALL NUCLEAR RIBONUCLEOPROTEIN 40 KDA PROTEIN"/>
    <property type="match status" value="1"/>
</dbReference>
<organism evidence="10 11">
    <name type="scientific">Chlorella sorokiniana</name>
    <name type="common">Freshwater green alga</name>
    <dbReference type="NCBI Taxonomy" id="3076"/>
    <lineage>
        <taxon>Eukaryota</taxon>
        <taxon>Viridiplantae</taxon>
        <taxon>Chlorophyta</taxon>
        <taxon>core chlorophytes</taxon>
        <taxon>Trebouxiophyceae</taxon>
        <taxon>Chlorellales</taxon>
        <taxon>Chlorellaceae</taxon>
        <taxon>Chlorella clade</taxon>
        <taxon>Chlorella</taxon>
    </lineage>
</organism>
<accession>A0A2P6TS70</accession>
<sequence length="631" mass="69809">MARNEEKAQSMLNRWLAGKQAELKPERQKRPYLASECHDLNEADKWRQQILREIGKKVMEIQNAGLGEHRIRDLNDEINKLIREKGHWERRIVELGGPDYSKVGPKVTDSEGRAVGEAGGRGPGYRYFGAAKQLPGVRELFEKEAPRQVRRTRAEMYRAIDADYYGFRDEEDGILEKVEAEAEGPMRRAAIEEWQEREAERQAALASARGGLADGGAGDAAAAAAGDADAAAAPQFVAYVPLPDQKEIEAKVLESKKAALLAQQGGRGQQQRRRAMADGGAQKRPLDDPEDANGGALVAVKKARQEDSLVVASKRPDIKAGPDRTSALQAPIMLLTGHGDAVFTMRFSPEGDVIASGSHDKHIFLWRTYGECENYMMLKGHKNAVLEVHWTPDGERLVSCSPDKTVRVWDAVTGEQVKKMGEHKDIVNSCCPLRRGPPLVVSGGDDCEAKLWDLRQKRSVKTLGEKYQILTVAFSEGGDQIYTAGIENVVNVWDLRREEISMSLAGHSDSITGMRLSPDGTHLLTNSMDNTLRVWDMRPYAPTNRCTKVFAGHVHTFEKNLLRCDWSPDGAKVAAGSGDRMVYIWNAHTRNLMYKLPGHSGSVNEVVFHPKEPIVGSASSDKTIYLGELAQ</sequence>
<keyword evidence="5" id="KW-0677">Repeat</keyword>
<dbReference type="PRINTS" id="PR00320">
    <property type="entry name" value="GPROTEINBRPT"/>
</dbReference>
<dbReference type="PROSITE" id="PS50082">
    <property type="entry name" value="WD_REPEATS_2"/>
    <property type="match status" value="7"/>
</dbReference>
<dbReference type="InterPro" id="IPR009360">
    <property type="entry name" value="Isy1"/>
</dbReference>
<dbReference type="EMBL" id="LHPG02000007">
    <property type="protein sequence ID" value="PRW56898.1"/>
    <property type="molecule type" value="Genomic_DNA"/>
</dbReference>
<feature type="repeat" description="WD" evidence="8">
    <location>
        <begin position="335"/>
        <end position="366"/>
    </location>
</feature>
<comment type="caution">
    <text evidence="10">The sequence shown here is derived from an EMBL/GenBank/DDBJ whole genome shotgun (WGS) entry which is preliminary data.</text>
</comment>
<reference evidence="10 11" key="1">
    <citation type="journal article" date="2018" name="Plant J.">
        <title>Genome sequences of Chlorella sorokiniana UTEX 1602 and Micractinium conductrix SAG 241.80: implications to maltose excretion by a green alga.</title>
        <authorList>
            <person name="Arriola M.B."/>
            <person name="Velmurugan N."/>
            <person name="Zhang Y."/>
            <person name="Plunkett M.H."/>
            <person name="Hondzo H."/>
            <person name="Barney B.M."/>
        </authorList>
    </citation>
    <scope>NUCLEOTIDE SEQUENCE [LARGE SCALE GENOMIC DNA]</scope>
    <source>
        <strain evidence="11">UTEX 1602</strain>
    </source>
</reference>
<keyword evidence="4" id="KW-0507">mRNA processing</keyword>
<protein>
    <submittedName>
        <fullName evidence="10">U5 small nuclear ribonucleo 40 kDa</fullName>
    </submittedName>
</protein>
<feature type="repeat" description="WD" evidence="8">
    <location>
        <begin position="566"/>
        <end position="595"/>
    </location>
</feature>
<evidence type="ECO:0000313" key="11">
    <source>
        <dbReference type="Proteomes" id="UP000239899"/>
    </source>
</evidence>
<comment type="subcellular location">
    <subcellularLocation>
        <location evidence="1">Nucleus</location>
    </subcellularLocation>
</comment>
<proteinExistence type="inferred from homology"/>
<dbReference type="SMART" id="SM00320">
    <property type="entry name" value="WD40"/>
    <property type="match status" value="7"/>
</dbReference>
<dbReference type="GO" id="GO:0003723">
    <property type="term" value="F:RNA binding"/>
    <property type="evidence" value="ECO:0007669"/>
    <property type="project" value="TreeGrafter"/>
</dbReference>
<feature type="region of interest" description="Disordered" evidence="9">
    <location>
        <begin position="261"/>
        <end position="293"/>
    </location>
</feature>
<dbReference type="InterPro" id="IPR036322">
    <property type="entry name" value="WD40_repeat_dom_sf"/>
</dbReference>
<dbReference type="OrthoDB" id="1068471at2759"/>
<evidence type="ECO:0000256" key="3">
    <source>
        <dbReference type="ARBA" id="ARBA00022574"/>
    </source>
</evidence>
<dbReference type="Proteomes" id="UP000239899">
    <property type="component" value="Unassembled WGS sequence"/>
</dbReference>
<evidence type="ECO:0000256" key="8">
    <source>
        <dbReference type="PROSITE-ProRule" id="PRU00221"/>
    </source>
</evidence>
<dbReference type="Pfam" id="PF06246">
    <property type="entry name" value="Isy1"/>
    <property type="match status" value="1"/>
</dbReference>
<keyword evidence="11" id="KW-1185">Reference proteome</keyword>
<evidence type="ECO:0000256" key="9">
    <source>
        <dbReference type="SAM" id="MobiDB-lite"/>
    </source>
</evidence>
<keyword evidence="7" id="KW-0539">Nucleus</keyword>
<dbReference type="InterPro" id="IPR029012">
    <property type="entry name" value="Helix_hairpin_bin_sf"/>
</dbReference>
<dbReference type="InterPro" id="IPR052234">
    <property type="entry name" value="U5_snRNP_Component"/>
</dbReference>
<feature type="repeat" description="WD" evidence="8">
    <location>
        <begin position="504"/>
        <end position="538"/>
    </location>
</feature>
<feature type="compositionally biased region" description="Low complexity" evidence="9">
    <location>
        <begin position="202"/>
        <end position="211"/>
    </location>
</feature>
<feature type="region of interest" description="Disordered" evidence="9">
    <location>
        <begin position="200"/>
        <end position="219"/>
    </location>
</feature>
<dbReference type="AlphaFoldDB" id="A0A2P6TS70"/>
<dbReference type="Gene3D" id="1.10.287.660">
    <property type="entry name" value="Helix hairpin bin"/>
    <property type="match status" value="1"/>
</dbReference>
<dbReference type="InterPro" id="IPR001680">
    <property type="entry name" value="WD40_rpt"/>
</dbReference>
<dbReference type="InterPro" id="IPR020472">
    <property type="entry name" value="WD40_PAC1"/>
</dbReference>
<dbReference type="STRING" id="3076.A0A2P6TS70"/>
<dbReference type="InterPro" id="IPR015943">
    <property type="entry name" value="WD40/YVTN_repeat-like_dom_sf"/>
</dbReference>
<name>A0A2P6TS70_CHLSO</name>
<dbReference type="PANTHER" id="PTHR44006">
    <property type="entry name" value="U5 SMALL NUCLEAR RIBONUCLEOPROTEIN 40 KDA PROTEIN"/>
    <property type="match status" value="1"/>
</dbReference>
<feature type="repeat" description="WD" evidence="8">
    <location>
        <begin position="378"/>
        <end position="419"/>
    </location>
</feature>
<feature type="repeat" description="WD" evidence="8">
    <location>
        <begin position="596"/>
        <end position="631"/>
    </location>
</feature>
<dbReference type="SUPFAM" id="SSF140102">
    <property type="entry name" value="ISY1 domain-like"/>
    <property type="match status" value="1"/>
</dbReference>
<dbReference type="CDD" id="cd00200">
    <property type="entry name" value="WD40"/>
    <property type="match status" value="1"/>
</dbReference>
<dbReference type="Gene3D" id="2.130.10.10">
    <property type="entry name" value="YVTN repeat-like/Quinoprotein amine dehydrogenase"/>
    <property type="match status" value="1"/>
</dbReference>
<evidence type="ECO:0000256" key="4">
    <source>
        <dbReference type="ARBA" id="ARBA00022664"/>
    </source>
</evidence>
<dbReference type="GO" id="GO:0000350">
    <property type="term" value="P:generation of catalytic spliceosome for second transesterification step"/>
    <property type="evidence" value="ECO:0007669"/>
    <property type="project" value="InterPro"/>
</dbReference>
<evidence type="ECO:0000313" key="10">
    <source>
        <dbReference type="EMBL" id="PRW56898.1"/>
    </source>
</evidence>
<evidence type="ECO:0000256" key="5">
    <source>
        <dbReference type="ARBA" id="ARBA00022737"/>
    </source>
</evidence>
<dbReference type="FunFam" id="2.130.10.10:FF:000229">
    <property type="entry name" value="Small nuclear ribonucleoprotein U5 subunit 40"/>
    <property type="match status" value="1"/>
</dbReference>
<evidence type="ECO:0000256" key="6">
    <source>
        <dbReference type="ARBA" id="ARBA00023187"/>
    </source>
</evidence>
<feature type="repeat" description="WD" evidence="8">
    <location>
        <begin position="439"/>
        <end position="462"/>
    </location>
</feature>
<comment type="similarity">
    <text evidence="2">Belongs to the ISY1 family.</text>
</comment>
<dbReference type="Pfam" id="PF00400">
    <property type="entry name" value="WD40"/>
    <property type="match status" value="6"/>
</dbReference>
<dbReference type="FunFam" id="1.10.287.660:FF:000001">
    <property type="entry name" value="pre-mRNA-splicing factor ISY1 homolog"/>
    <property type="match status" value="1"/>
</dbReference>
<keyword evidence="6" id="KW-0508">mRNA splicing</keyword>
<dbReference type="SUPFAM" id="SSF50978">
    <property type="entry name" value="WD40 repeat-like"/>
    <property type="match status" value="1"/>
</dbReference>
<keyword evidence="3 8" id="KW-0853">WD repeat</keyword>
<dbReference type="GO" id="GO:0071013">
    <property type="term" value="C:catalytic step 2 spliceosome"/>
    <property type="evidence" value="ECO:0007669"/>
    <property type="project" value="TreeGrafter"/>
</dbReference>
<dbReference type="InterPro" id="IPR037200">
    <property type="entry name" value="Isy1_sf"/>
</dbReference>
<dbReference type="PROSITE" id="PS50294">
    <property type="entry name" value="WD_REPEATS_REGION"/>
    <property type="match status" value="4"/>
</dbReference>
<dbReference type="GO" id="GO:0005682">
    <property type="term" value="C:U5 snRNP"/>
    <property type="evidence" value="ECO:0007669"/>
    <property type="project" value="UniProtKB-ARBA"/>
</dbReference>
<gene>
    <name evidence="10" type="ORF">C2E21_3814</name>
</gene>
<evidence type="ECO:0000256" key="2">
    <source>
        <dbReference type="ARBA" id="ARBA00007002"/>
    </source>
</evidence>
<feature type="repeat" description="WD" evidence="8">
    <location>
        <begin position="462"/>
        <end position="503"/>
    </location>
</feature>